<dbReference type="SFLD" id="SFLDS00019">
    <property type="entry name" value="Glutathione_Transferase_(cytos"/>
    <property type="match status" value="1"/>
</dbReference>
<dbReference type="Gene3D" id="3.40.30.10">
    <property type="entry name" value="Glutaredoxin"/>
    <property type="match status" value="1"/>
</dbReference>
<dbReference type="Gene3D" id="1.20.1050.10">
    <property type="match status" value="1"/>
</dbReference>
<organism evidence="2 3">
    <name type="scientific">Jezberella montanilacus</name>
    <dbReference type="NCBI Taxonomy" id="323426"/>
    <lineage>
        <taxon>Bacteria</taxon>
        <taxon>Pseudomonadati</taxon>
        <taxon>Pseudomonadota</taxon>
        <taxon>Betaproteobacteria</taxon>
        <taxon>Burkholderiales</taxon>
        <taxon>Alcaligenaceae</taxon>
        <taxon>Jezberella</taxon>
    </lineage>
</organism>
<evidence type="ECO:0000313" key="2">
    <source>
        <dbReference type="EMBL" id="PRY96344.1"/>
    </source>
</evidence>
<keyword evidence="3" id="KW-1185">Reference proteome</keyword>
<dbReference type="SUPFAM" id="SSF47616">
    <property type="entry name" value="GST C-terminal domain-like"/>
    <property type="match status" value="1"/>
</dbReference>
<dbReference type="AlphaFoldDB" id="A0A2T0XBS1"/>
<dbReference type="Pfam" id="PF13410">
    <property type="entry name" value="GST_C_2"/>
    <property type="match status" value="1"/>
</dbReference>
<gene>
    <name evidence="2" type="ORF">BCM14_2967</name>
</gene>
<dbReference type="GO" id="GO:0006749">
    <property type="term" value="P:glutathione metabolic process"/>
    <property type="evidence" value="ECO:0007669"/>
    <property type="project" value="TreeGrafter"/>
</dbReference>
<dbReference type="OrthoDB" id="9799538at2"/>
<dbReference type="Pfam" id="PF13409">
    <property type="entry name" value="GST_N_2"/>
    <property type="match status" value="1"/>
</dbReference>
<dbReference type="GO" id="GO:0016034">
    <property type="term" value="F:maleylacetoacetate isomerase activity"/>
    <property type="evidence" value="ECO:0007669"/>
    <property type="project" value="TreeGrafter"/>
</dbReference>
<keyword evidence="2" id="KW-0808">Transferase</keyword>
<dbReference type="CDD" id="cd03043">
    <property type="entry name" value="GST_N_1"/>
    <property type="match status" value="1"/>
</dbReference>
<dbReference type="InterPro" id="IPR036282">
    <property type="entry name" value="Glutathione-S-Trfase_C_sf"/>
</dbReference>
<dbReference type="InterPro" id="IPR040079">
    <property type="entry name" value="Glutathione_S-Trfase"/>
</dbReference>
<evidence type="ECO:0000313" key="3">
    <source>
        <dbReference type="Proteomes" id="UP000238308"/>
    </source>
</evidence>
<feature type="domain" description="GST N-terminal" evidence="1">
    <location>
        <begin position="2"/>
        <end position="82"/>
    </location>
</feature>
<dbReference type="EMBL" id="PVTV01000018">
    <property type="protein sequence ID" value="PRY96344.1"/>
    <property type="molecule type" value="Genomic_DNA"/>
</dbReference>
<dbReference type="RefSeq" id="WP_106228777.1">
    <property type="nucleotide sequence ID" value="NZ_PVTV01000018.1"/>
</dbReference>
<dbReference type="PANTHER" id="PTHR42673:SF4">
    <property type="entry name" value="MALEYLACETOACETATE ISOMERASE"/>
    <property type="match status" value="1"/>
</dbReference>
<name>A0A2T0XBS1_9BURK</name>
<dbReference type="InterPro" id="IPR004045">
    <property type="entry name" value="Glutathione_S-Trfase_N"/>
</dbReference>
<dbReference type="GO" id="GO:0006559">
    <property type="term" value="P:L-phenylalanine catabolic process"/>
    <property type="evidence" value="ECO:0007669"/>
    <property type="project" value="TreeGrafter"/>
</dbReference>
<dbReference type="InterPro" id="IPR036249">
    <property type="entry name" value="Thioredoxin-like_sf"/>
</dbReference>
<dbReference type="CDD" id="cd03194">
    <property type="entry name" value="GST_C_3"/>
    <property type="match status" value="1"/>
</dbReference>
<dbReference type="PANTHER" id="PTHR42673">
    <property type="entry name" value="MALEYLACETOACETATE ISOMERASE"/>
    <property type="match status" value="1"/>
</dbReference>
<sequence length="228" mass="26130">MLNLYIANKNYSSWSLRPWFLMKALDIPFVEHLVFFDGKETANKFQQFSPSARVPVLVENELHVWDSLAITEFLAERYETVWPGDKANRAWARSACAEMHSSFHALRNECSMSLGVRVRLHEPSSALLADLARIEQLWADGFARFHGPWLAGEQFSAVDAFFGPVAFRFRTYDIALNEQSRAYVDRLLAHPAMLQWEQEALSETQRDAAHESDVLTMGTVINDYRATI</sequence>
<accession>A0A2T0XBS1</accession>
<dbReference type="Proteomes" id="UP000238308">
    <property type="component" value="Unassembled WGS sequence"/>
</dbReference>
<comment type="caution">
    <text evidence="2">The sequence shown here is derived from an EMBL/GenBank/DDBJ whole genome shotgun (WGS) entry which is preliminary data.</text>
</comment>
<protein>
    <submittedName>
        <fullName evidence="2">Glutathione S-transferase</fullName>
    </submittedName>
</protein>
<reference evidence="2 3" key="1">
    <citation type="submission" date="2018-03" db="EMBL/GenBank/DDBJ databases">
        <title>Genomic Encyclopedia of Type Strains, Phase III (KMG-III): the genomes of soil and plant-associated and newly described type strains.</title>
        <authorList>
            <person name="Whitman W."/>
        </authorList>
    </citation>
    <scope>NUCLEOTIDE SEQUENCE [LARGE SCALE GENOMIC DNA]</scope>
    <source>
        <strain evidence="2 3">MWH-P2sevCIIIb</strain>
    </source>
</reference>
<dbReference type="PROSITE" id="PS50404">
    <property type="entry name" value="GST_NTER"/>
    <property type="match status" value="1"/>
</dbReference>
<dbReference type="SUPFAM" id="SSF52833">
    <property type="entry name" value="Thioredoxin-like"/>
    <property type="match status" value="1"/>
</dbReference>
<proteinExistence type="predicted"/>
<evidence type="ECO:0000259" key="1">
    <source>
        <dbReference type="PROSITE" id="PS50404"/>
    </source>
</evidence>
<dbReference type="GO" id="GO:0004364">
    <property type="term" value="F:glutathione transferase activity"/>
    <property type="evidence" value="ECO:0007669"/>
    <property type="project" value="TreeGrafter"/>
</dbReference>